<dbReference type="GO" id="GO:0017136">
    <property type="term" value="F:histone deacetylase activity, NAD-dependent"/>
    <property type="evidence" value="ECO:0007669"/>
    <property type="project" value="TreeGrafter"/>
</dbReference>
<feature type="binding site" evidence="5">
    <location>
        <begin position="253"/>
        <end position="255"/>
    </location>
    <ligand>
        <name>NAD(+)</name>
        <dbReference type="ChEBI" id="CHEBI:57540"/>
    </ligand>
</feature>
<dbReference type="EMBL" id="FNNU01000003">
    <property type="protein sequence ID" value="SDX10623.1"/>
    <property type="molecule type" value="Genomic_DNA"/>
</dbReference>
<gene>
    <name evidence="5" type="primary">cobB</name>
    <name evidence="8" type="ORF">SAMN05216287_2116</name>
</gene>
<dbReference type="InterPro" id="IPR029035">
    <property type="entry name" value="DHS-like_NAD/FAD-binding_dom"/>
</dbReference>
<feature type="binding site" evidence="5">
    <location>
        <begin position="227"/>
        <end position="229"/>
    </location>
    <ligand>
        <name>NAD(+)</name>
        <dbReference type="ChEBI" id="CHEBI:57540"/>
    </ligand>
</feature>
<dbReference type="RefSeq" id="WP_090227640.1">
    <property type="nucleotide sequence ID" value="NZ_FNNU01000003.1"/>
</dbReference>
<dbReference type="AlphaFoldDB" id="A0A1H2YZN4"/>
<dbReference type="Pfam" id="PF02146">
    <property type="entry name" value="SIR2"/>
    <property type="match status" value="1"/>
</dbReference>
<comment type="cofactor">
    <cofactor evidence="5">
        <name>Zn(2+)</name>
        <dbReference type="ChEBI" id="CHEBI:29105"/>
    </cofactor>
    <text evidence="5">Binds 1 zinc ion per subunit.</text>
</comment>
<feature type="binding site" evidence="5 6">
    <location>
        <position position="138"/>
    </location>
    <ligand>
        <name>Zn(2+)</name>
        <dbReference type="ChEBI" id="CHEBI:29105"/>
    </ligand>
</feature>
<dbReference type="NCBIfam" id="NF003738">
    <property type="entry name" value="PRK05333.1"/>
    <property type="match status" value="1"/>
</dbReference>
<dbReference type="GO" id="GO:0070403">
    <property type="term" value="F:NAD+ binding"/>
    <property type="evidence" value="ECO:0007669"/>
    <property type="project" value="UniProtKB-UniRule"/>
</dbReference>
<feature type="binding site" evidence="5 6">
    <location>
        <position position="135"/>
    </location>
    <ligand>
        <name>Zn(2+)</name>
        <dbReference type="ChEBI" id="CHEBI:29105"/>
    </ligand>
</feature>
<name>A0A1H2YZN4_9PSED</name>
<dbReference type="HAMAP" id="MF_01967">
    <property type="entry name" value="Sirtuin_ClassII"/>
    <property type="match status" value="1"/>
</dbReference>
<keyword evidence="2 5" id="KW-0479">Metal-binding</keyword>
<evidence type="ECO:0000256" key="5">
    <source>
        <dbReference type="HAMAP-Rule" id="MF_01967"/>
    </source>
</evidence>
<protein>
    <recommendedName>
        <fullName evidence="5">NAD-dependent protein deacetylase</fullName>
        <ecNumber evidence="5">2.3.1.286</ecNumber>
    </recommendedName>
    <alternativeName>
        <fullName evidence="5">Regulatory protein SIR2 homolog</fullName>
    </alternativeName>
</protein>
<dbReference type="InterPro" id="IPR026590">
    <property type="entry name" value="Ssirtuin_cat_dom"/>
</dbReference>
<dbReference type="SUPFAM" id="SSF52467">
    <property type="entry name" value="DHS-like NAD/FAD-binding domain"/>
    <property type="match status" value="1"/>
</dbReference>
<dbReference type="GO" id="GO:0008270">
    <property type="term" value="F:zinc ion binding"/>
    <property type="evidence" value="ECO:0007669"/>
    <property type="project" value="UniProtKB-UniRule"/>
</dbReference>
<dbReference type="PROSITE" id="PS50305">
    <property type="entry name" value="SIRTUIN"/>
    <property type="match status" value="1"/>
</dbReference>
<accession>A0A1H2YZN4</accession>
<keyword evidence="3 5" id="KW-0862">Zinc</keyword>
<dbReference type="InterPro" id="IPR026587">
    <property type="entry name" value="Sirtuin_class_II"/>
</dbReference>
<comment type="function">
    <text evidence="5">NAD-dependent protein deacetylase which modulates the activities of several enzymes which are inactive in their acetylated form.</text>
</comment>
<dbReference type="STRING" id="1007099.SAMN05216287_2116"/>
<evidence type="ECO:0000256" key="4">
    <source>
        <dbReference type="ARBA" id="ARBA00023027"/>
    </source>
</evidence>
<comment type="caution">
    <text evidence="5">Lacks conserved residue(s) required for the propagation of feature annotation.</text>
</comment>
<feature type="active site" description="Proton acceptor" evidence="5 6">
    <location>
        <position position="127"/>
    </location>
</feature>
<feature type="binding site" evidence="5 6">
    <location>
        <position position="186"/>
    </location>
    <ligand>
        <name>Zn(2+)</name>
        <dbReference type="ChEBI" id="CHEBI:29105"/>
    </ligand>
</feature>
<dbReference type="InterPro" id="IPR026591">
    <property type="entry name" value="Sirtuin_cat_small_dom_sf"/>
</dbReference>
<evidence type="ECO:0000313" key="9">
    <source>
        <dbReference type="Proteomes" id="UP000243778"/>
    </source>
</evidence>
<dbReference type="Gene3D" id="3.30.1600.10">
    <property type="entry name" value="SIR2/SIRT2 'Small Domain"/>
    <property type="match status" value="1"/>
</dbReference>
<sequence>MDQPAARPHHDEALHTLGELLAETPLLVVTGAGISVASGIPDYRDAEGVRRGSAPMMHQEFVTSAAGRRRYWARAMLGWPRVRRAEPNATHRALFALERGGRLDGLITQNVDGLHEAAGHRQLIELHGNLAWVVCLDCGERLRRDRVQVQLETLNPHLREVDAVQAPDGDTLLAEDHLADFRVPLCPACGGDRLKPDVVFFGDNVAPATAQAAWDAVQRAAGMLVIGSSLMTYSSFRLCREIVRQGKPLVAVNLGKTRADELLTAKVELPCEAVLPWLAERLRVPLA</sequence>
<comment type="subcellular location">
    <subcellularLocation>
        <location evidence="5">Cytoplasm</location>
    </subcellularLocation>
</comment>
<feature type="binding site" evidence="5">
    <location>
        <position position="271"/>
    </location>
    <ligand>
        <name>NAD(+)</name>
        <dbReference type="ChEBI" id="CHEBI:57540"/>
    </ligand>
</feature>
<evidence type="ECO:0000313" key="8">
    <source>
        <dbReference type="EMBL" id="SDX10623.1"/>
    </source>
</evidence>
<dbReference type="Proteomes" id="UP000243778">
    <property type="component" value="Unassembled WGS sequence"/>
</dbReference>
<keyword evidence="9" id="KW-1185">Reference proteome</keyword>
<keyword evidence="1 5" id="KW-0808">Transferase</keyword>
<dbReference type="EC" id="2.3.1.286" evidence="5"/>
<organism evidence="8 9">
    <name type="scientific">Pseudomonas kuykendallii</name>
    <dbReference type="NCBI Taxonomy" id="1007099"/>
    <lineage>
        <taxon>Bacteria</taxon>
        <taxon>Pseudomonadati</taxon>
        <taxon>Pseudomonadota</taxon>
        <taxon>Gammaproteobacteria</taxon>
        <taxon>Pseudomonadales</taxon>
        <taxon>Pseudomonadaceae</taxon>
        <taxon>Pseudomonas</taxon>
    </lineage>
</organism>
<evidence type="ECO:0000256" key="6">
    <source>
        <dbReference type="PROSITE-ProRule" id="PRU00236"/>
    </source>
</evidence>
<dbReference type="GO" id="GO:0005737">
    <property type="term" value="C:cytoplasm"/>
    <property type="evidence" value="ECO:0007669"/>
    <property type="project" value="UniProtKB-SubCell"/>
</dbReference>
<keyword evidence="4 5" id="KW-0520">NAD</keyword>
<dbReference type="OrthoDB" id="9800582at2"/>
<feature type="domain" description="Deacetylase sirtuin-type" evidence="7">
    <location>
        <begin position="7"/>
        <end position="285"/>
    </location>
</feature>
<dbReference type="Gene3D" id="3.40.50.1220">
    <property type="entry name" value="TPP-binding domain"/>
    <property type="match status" value="1"/>
</dbReference>
<reference evidence="9" key="1">
    <citation type="submission" date="2016-10" db="EMBL/GenBank/DDBJ databases">
        <authorList>
            <person name="Varghese N."/>
            <person name="Submissions S."/>
        </authorList>
    </citation>
    <scope>NUCLEOTIDE SEQUENCE [LARGE SCALE GENOMIC DNA]</scope>
    <source>
        <strain evidence="9">NRRL B-59562</strain>
    </source>
</reference>
<feature type="binding site" evidence="5 6">
    <location>
        <position position="189"/>
    </location>
    <ligand>
        <name>Zn(2+)</name>
        <dbReference type="ChEBI" id="CHEBI:29105"/>
    </ligand>
</feature>
<keyword evidence="5" id="KW-0963">Cytoplasm</keyword>
<evidence type="ECO:0000256" key="2">
    <source>
        <dbReference type="ARBA" id="ARBA00022723"/>
    </source>
</evidence>
<evidence type="ECO:0000259" key="7">
    <source>
        <dbReference type="PROSITE" id="PS50305"/>
    </source>
</evidence>
<dbReference type="InterPro" id="IPR003000">
    <property type="entry name" value="Sirtuin"/>
</dbReference>
<evidence type="ECO:0000256" key="1">
    <source>
        <dbReference type="ARBA" id="ARBA00022679"/>
    </source>
</evidence>
<dbReference type="InterPro" id="IPR050134">
    <property type="entry name" value="NAD-dep_sirtuin_deacylases"/>
</dbReference>
<dbReference type="PANTHER" id="PTHR11085">
    <property type="entry name" value="NAD-DEPENDENT PROTEIN DEACYLASE SIRTUIN-5, MITOCHONDRIAL-RELATED"/>
    <property type="match status" value="1"/>
</dbReference>
<proteinExistence type="inferred from homology"/>
<comment type="similarity">
    <text evidence="5">Belongs to the sirtuin family. Class II subfamily.</text>
</comment>
<dbReference type="PANTHER" id="PTHR11085:SF10">
    <property type="entry name" value="NAD-DEPENDENT PROTEIN DEACYLASE SIRTUIN-5, MITOCHONDRIAL-RELATED"/>
    <property type="match status" value="1"/>
</dbReference>
<evidence type="ECO:0000256" key="3">
    <source>
        <dbReference type="ARBA" id="ARBA00022833"/>
    </source>
</evidence>
<comment type="catalytic activity">
    <reaction evidence="5">
        <text>N(6)-acetyl-L-lysyl-[protein] + NAD(+) + H2O = 2''-O-acetyl-ADP-D-ribose + nicotinamide + L-lysyl-[protein]</text>
        <dbReference type="Rhea" id="RHEA:43636"/>
        <dbReference type="Rhea" id="RHEA-COMP:9752"/>
        <dbReference type="Rhea" id="RHEA-COMP:10731"/>
        <dbReference type="ChEBI" id="CHEBI:15377"/>
        <dbReference type="ChEBI" id="CHEBI:17154"/>
        <dbReference type="ChEBI" id="CHEBI:29969"/>
        <dbReference type="ChEBI" id="CHEBI:57540"/>
        <dbReference type="ChEBI" id="CHEBI:61930"/>
        <dbReference type="ChEBI" id="CHEBI:83767"/>
        <dbReference type="EC" id="2.3.1.286"/>
    </reaction>
</comment>
<feature type="binding site" evidence="5">
    <location>
        <begin position="109"/>
        <end position="112"/>
    </location>
    <ligand>
        <name>NAD(+)</name>
        <dbReference type="ChEBI" id="CHEBI:57540"/>
    </ligand>
</feature>